<feature type="compositionally biased region" description="Low complexity" evidence="1">
    <location>
        <begin position="541"/>
        <end position="553"/>
    </location>
</feature>
<dbReference type="AlphaFoldDB" id="A0AAW0BR27"/>
<dbReference type="Proteomes" id="UP001362999">
    <property type="component" value="Unassembled WGS sequence"/>
</dbReference>
<feature type="region of interest" description="Disordered" evidence="1">
    <location>
        <begin position="142"/>
        <end position="185"/>
    </location>
</feature>
<sequence>MLFSVSSGQRKHTRVTVCFKILREVPGKPKGIIVRNLTEGEPNVLASITPPGLRQLGIQTMETKLTAALRGLRIDWTRIPLREIVNWVDLAHQPPDIAYFYARCMTGKPKPKETAPSYKKQTKAFELAFVIDSEYWEEIEQQLADNESSRSSNGRGSSQHTLDGSTVDLESHARRPSPDQEDDFELNSASFNRNEGHTQCGPDSGTQAFCHIASNSTPFQTADYINHPIKIICGTPCWKKILVKVHSVSYQSSTYSPQNSNGYDRPIEPSFQKILTEQQQNAGKRRQRGNHFDGLLMWFFLLTTIGPSTSEQIQFFAIDDCSLNDLLADRKFQGFTCDPAKACPGSLVIEAGSFLGIGTFKTAKVGYLTLLHLIAGRLGACANEPVAVKRIHPPIADAQSLGSRAKVHFLLFAAEQNLILSRSVTARVSKRWRLALYADELTSFVKDIIQRRDGPEGDVHIWDNCIAFLRSESVLDFQNLGYNYTAKLRKEELEKEAKASALEIARAEAEIANAARTVEELVKEATGAADARIKDLEKQLQQLRQAQVQTPRRNGPRPPRKPAAAAPKPAPAKGNVKRPNGPAVAVAAAAGGSKATNAEKKTQFKGKGKAPQNAAY</sequence>
<organism evidence="2 3">
    <name type="scientific">Favolaschia claudopus</name>
    <dbReference type="NCBI Taxonomy" id="2862362"/>
    <lineage>
        <taxon>Eukaryota</taxon>
        <taxon>Fungi</taxon>
        <taxon>Dikarya</taxon>
        <taxon>Basidiomycota</taxon>
        <taxon>Agaricomycotina</taxon>
        <taxon>Agaricomycetes</taxon>
        <taxon>Agaricomycetidae</taxon>
        <taxon>Agaricales</taxon>
        <taxon>Marasmiineae</taxon>
        <taxon>Mycenaceae</taxon>
        <taxon>Favolaschia</taxon>
    </lineage>
</organism>
<gene>
    <name evidence="2" type="ORF">R3P38DRAFT_2775794</name>
</gene>
<comment type="caution">
    <text evidence="2">The sequence shown here is derived from an EMBL/GenBank/DDBJ whole genome shotgun (WGS) entry which is preliminary data.</text>
</comment>
<evidence type="ECO:0000313" key="2">
    <source>
        <dbReference type="EMBL" id="KAK7029220.1"/>
    </source>
</evidence>
<feature type="compositionally biased region" description="Basic and acidic residues" evidence="1">
    <location>
        <begin position="169"/>
        <end position="178"/>
    </location>
</feature>
<keyword evidence="3" id="KW-1185">Reference proteome</keyword>
<feature type="compositionally biased region" description="Low complexity" evidence="1">
    <location>
        <begin position="149"/>
        <end position="158"/>
    </location>
</feature>
<evidence type="ECO:0000313" key="3">
    <source>
        <dbReference type="Proteomes" id="UP001362999"/>
    </source>
</evidence>
<reference evidence="2 3" key="1">
    <citation type="journal article" date="2024" name="J Genomics">
        <title>Draft genome sequencing and assembly of Favolaschia claudopus CIRM-BRFM 2984 isolated from oak limbs.</title>
        <authorList>
            <person name="Navarro D."/>
            <person name="Drula E."/>
            <person name="Chaduli D."/>
            <person name="Cazenave R."/>
            <person name="Ahrendt S."/>
            <person name="Wang J."/>
            <person name="Lipzen A."/>
            <person name="Daum C."/>
            <person name="Barry K."/>
            <person name="Grigoriev I.V."/>
            <person name="Favel A."/>
            <person name="Rosso M.N."/>
            <person name="Martin F."/>
        </authorList>
    </citation>
    <scope>NUCLEOTIDE SEQUENCE [LARGE SCALE GENOMIC DNA]</scope>
    <source>
        <strain evidence="2 3">CIRM-BRFM 2984</strain>
    </source>
</reference>
<evidence type="ECO:0000256" key="1">
    <source>
        <dbReference type="SAM" id="MobiDB-lite"/>
    </source>
</evidence>
<protein>
    <submittedName>
        <fullName evidence="2">Uncharacterized protein</fullName>
    </submittedName>
</protein>
<proteinExistence type="predicted"/>
<feature type="region of interest" description="Disordered" evidence="1">
    <location>
        <begin position="541"/>
        <end position="616"/>
    </location>
</feature>
<accession>A0AAW0BR27</accession>
<feature type="compositionally biased region" description="Low complexity" evidence="1">
    <location>
        <begin position="562"/>
        <end position="574"/>
    </location>
</feature>
<dbReference type="EMBL" id="JAWWNJ010000027">
    <property type="protein sequence ID" value="KAK7029220.1"/>
    <property type="molecule type" value="Genomic_DNA"/>
</dbReference>
<name>A0AAW0BR27_9AGAR</name>